<dbReference type="KEGG" id="puo:RZN69_10110"/>
<dbReference type="SUPFAM" id="SSF49899">
    <property type="entry name" value="Concanavalin A-like lectins/glucanases"/>
    <property type="match status" value="1"/>
</dbReference>
<keyword evidence="3" id="KW-1185">Reference proteome</keyword>
<reference evidence="2 3" key="1">
    <citation type="submission" date="2023-10" db="EMBL/GenBank/DDBJ databases">
        <title>Rubellicoccus peritrichatus gen. nov., sp. nov., isolated from an algae of coral reef tank.</title>
        <authorList>
            <person name="Luo J."/>
        </authorList>
    </citation>
    <scope>NUCLEOTIDE SEQUENCE [LARGE SCALE GENOMIC DNA]</scope>
    <source>
        <strain evidence="2 3">CR14</strain>
    </source>
</reference>
<dbReference type="InterPro" id="IPR013320">
    <property type="entry name" value="ConA-like_dom_sf"/>
</dbReference>
<dbReference type="RefSeq" id="WP_317835998.1">
    <property type="nucleotide sequence ID" value="NZ_CP136920.1"/>
</dbReference>
<organism evidence="2 3">
    <name type="scientific">Rubellicoccus peritrichatus</name>
    <dbReference type="NCBI Taxonomy" id="3080537"/>
    <lineage>
        <taxon>Bacteria</taxon>
        <taxon>Pseudomonadati</taxon>
        <taxon>Verrucomicrobiota</taxon>
        <taxon>Opitutia</taxon>
        <taxon>Puniceicoccales</taxon>
        <taxon>Cerasicoccaceae</taxon>
        <taxon>Rubellicoccus</taxon>
    </lineage>
</organism>
<sequence length="1234" mass="132250">MASKTLPLIAYIICCATLPVSTATAQTGDQDTPYTYSRYGDFKSAQLRSTSTHGYGLYAVEMQMSYSQSVSTFWLYGDRPSTIYMEDVAQLWRWNEIDFEFVPFTESKQAEYFTFSWDGTQPLVPNYNAAVLELSSVLAHTPGADSSQHSVWQTNLIRTDEQVAQQTMNAAAVGLTYTNGAPTGGTFQIVVESGGQTVTSGDIAYNASATDVNNALTAMSDGNAFLSTILTSGFVVNPAGPAGASSSTTKDSTTITVPAGTLAQISPGDAVTEPGATKQNPSIIPSGTTVVSVDRTANTVTVNNAPTATNGSVFLDFTPASTWIVAFNGGVTIAPDAMPNIYLDLSKLTPAGTTLGTIVPGLTPAPANDATSLTVRVFQTPLSPANGQTWLQYLAANTGEGKTYGDSTQWKYPITTLSTPADFPMDQMGSVNFWRMPVGDESKSLDFTSSDYGIFDRTGIYRGALAKATDNTFFTSEPLNNEAFFWDRTLSYNPYTAIYTYVIAWTPTRMAQYLLPKMERDDNGLLPVIDIDNITPLVEYDLANYASLAQSGPQADPTTNGTPGGEKVFGGTVPFAYTELAEQIDNVSINLANYVAYSQASDGINSSATVNATVAAGSLTVTDVNSFSANVTTTKGRLLATLTGVGANTVEKTMFITSDNTSLIPAATWVREVWNDAYLVTLTTPATATGTGSFTFTQGESVFTVTGKTFTGTNDLVVNGLNGNTITAGMTIAASPSGLLPPGDTVASVSAKETVIELNQTPPGTGSDIAYLFNIVTTADNEMVSWLPQAGQLVSGTGIPEGASIASVSTNGSSFTLKTANSKTPTSSISSITLATPEATPGWSGPPPPRGLADSSAYVRSVGFFELKDPTSDGSKTSDYNIAQPSASNDNFWVDFSDTRFWTIEDWKTQITRHFNLGFTNNFTHLGAQPGLSLQYPNISPANIGLTTLGNDQVLELKVGANDLTLDVAGTGWKTPPNMDFYQISANSPTGQVSSSDELLRVEVYRTDSPEGARTHWTANTPALGPTFIFPPYPGETFDLTVNLWVLESGTLSNGASLPAPGHTATLTLSNDATTGPTFKVKSDKDKIIATTPGRIIQVQKPSKGTTTSGHFVTSDYGFYLAQPELDLVRDDHPKVKGTIRHEGASPWYFSEQYGHVYAGAQPWVFSLDFAAWLYPQPDEDGNIWLWSEHFGWSWANAYPFFYSIDDDGWYFIDTSSFVYDVDSGEWKFITQLR</sequence>
<proteinExistence type="predicted"/>
<dbReference type="EMBL" id="CP136920">
    <property type="protein sequence ID" value="WOO43442.1"/>
    <property type="molecule type" value="Genomic_DNA"/>
</dbReference>
<dbReference type="Gene3D" id="2.60.120.200">
    <property type="match status" value="1"/>
</dbReference>
<protein>
    <submittedName>
        <fullName evidence="2">Uncharacterized protein</fullName>
    </submittedName>
</protein>
<feature type="chain" id="PRO_5042872199" evidence="1">
    <location>
        <begin position="26"/>
        <end position="1234"/>
    </location>
</feature>
<evidence type="ECO:0000313" key="2">
    <source>
        <dbReference type="EMBL" id="WOO43442.1"/>
    </source>
</evidence>
<evidence type="ECO:0000313" key="3">
    <source>
        <dbReference type="Proteomes" id="UP001304300"/>
    </source>
</evidence>
<name>A0AAQ3QXV4_9BACT</name>
<dbReference type="AlphaFoldDB" id="A0AAQ3QXV4"/>
<gene>
    <name evidence="2" type="ORF">RZN69_10110</name>
</gene>
<feature type="signal peptide" evidence="1">
    <location>
        <begin position="1"/>
        <end position="25"/>
    </location>
</feature>
<evidence type="ECO:0000256" key="1">
    <source>
        <dbReference type="SAM" id="SignalP"/>
    </source>
</evidence>
<dbReference type="Proteomes" id="UP001304300">
    <property type="component" value="Chromosome"/>
</dbReference>
<keyword evidence="1" id="KW-0732">Signal</keyword>
<accession>A0AAQ3QXV4</accession>